<evidence type="ECO:0000313" key="3">
    <source>
        <dbReference type="Proteomes" id="UP001159363"/>
    </source>
</evidence>
<feature type="region of interest" description="Disordered" evidence="1">
    <location>
        <begin position="1"/>
        <end position="24"/>
    </location>
</feature>
<gene>
    <name evidence="2" type="ORF">PR048_006529</name>
</gene>
<dbReference type="Proteomes" id="UP001159363">
    <property type="component" value="Chromosome 2"/>
</dbReference>
<dbReference type="EMBL" id="JARBHB010000002">
    <property type="protein sequence ID" value="KAJ8893928.1"/>
    <property type="molecule type" value="Genomic_DNA"/>
</dbReference>
<reference evidence="2 3" key="1">
    <citation type="submission" date="2023-02" db="EMBL/GenBank/DDBJ databases">
        <title>LHISI_Scaffold_Assembly.</title>
        <authorList>
            <person name="Stuart O.P."/>
            <person name="Cleave R."/>
            <person name="Magrath M.J.L."/>
            <person name="Mikheyev A.S."/>
        </authorList>
    </citation>
    <scope>NUCLEOTIDE SEQUENCE [LARGE SCALE GENOMIC DNA]</scope>
    <source>
        <strain evidence="2">Daus_M_001</strain>
        <tissue evidence="2">Leg muscle</tissue>
    </source>
</reference>
<comment type="caution">
    <text evidence="2">The sequence shown here is derived from an EMBL/GenBank/DDBJ whole genome shotgun (WGS) entry which is preliminary data.</text>
</comment>
<evidence type="ECO:0000313" key="2">
    <source>
        <dbReference type="EMBL" id="KAJ8893928.1"/>
    </source>
</evidence>
<organism evidence="2 3">
    <name type="scientific">Dryococelus australis</name>
    <dbReference type="NCBI Taxonomy" id="614101"/>
    <lineage>
        <taxon>Eukaryota</taxon>
        <taxon>Metazoa</taxon>
        <taxon>Ecdysozoa</taxon>
        <taxon>Arthropoda</taxon>
        <taxon>Hexapoda</taxon>
        <taxon>Insecta</taxon>
        <taxon>Pterygota</taxon>
        <taxon>Neoptera</taxon>
        <taxon>Polyneoptera</taxon>
        <taxon>Phasmatodea</taxon>
        <taxon>Verophasmatodea</taxon>
        <taxon>Anareolatae</taxon>
        <taxon>Phasmatidae</taxon>
        <taxon>Eurycanthinae</taxon>
        <taxon>Dryococelus</taxon>
    </lineage>
</organism>
<protein>
    <submittedName>
        <fullName evidence="2">Uncharacterized protein</fullName>
    </submittedName>
</protein>
<name>A0ABQ9IB81_9NEOP</name>
<keyword evidence="3" id="KW-1185">Reference proteome</keyword>
<accession>A0ABQ9IB81</accession>
<evidence type="ECO:0000256" key="1">
    <source>
        <dbReference type="SAM" id="MobiDB-lite"/>
    </source>
</evidence>
<feature type="compositionally biased region" description="Basic and acidic residues" evidence="1">
    <location>
        <begin position="1"/>
        <end position="14"/>
    </location>
</feature>
<dbReference type="Gene3D" id="3.30.420.10">
    <property type="entry name" value="Ribonuclease H-like superfamily/Ribonuclease H"/>
    <property type="match status" value="1"/>
</dbReference>
<sequence length="559" mass="62341">MKDRGKREISEKTRRPTASSSTVPTCKNPEAVIMLVKLGVGYGFGYVVPGSIIFVGVASPDEHDASANPVHTSVIDHKLFTRCRQQSLYVHVIAVASSDDPVFRSDGRSTHVPLRIVFDTYLLRRLGSTPVDHHHKGSFHRVTGSKPSTSVAAQHPWTFHGIWGYVCIHQCHIQAATRVGTVVAASLTTSIGCSKLFCLDADDRRIRVWRRPGHRCDPRFTSRPRGVMVWGAISYNSSTPLVLIEGALMARRYVQVHHDRHCILKEYYRVRWRSGNSMNSHSGEPRFDSRSGHPVFGSPWFSEITPSHGRFLPQFLLPVQLVPSLMTSLRCLAVRRGVPEFCNCGSAHGDGTRMRNKIPINFLGERFSTMVKMLSIFVYLLATRTSRPVVLSAVVISADLEQKANKPTTCKEFTHGNAGKRGQNDVSFRHLSVLDQPIQQQNVRTCLEAGLSLCRPKRCRQISGWGKWEMASGIIHHNFHMQKSWSELTGDRAWFAVVGGECASHCANAAPKKESRMATPVYKGLLNATELFDSSIWTKFSSIICLAWNVECPIMSAAP</sequence>
<proteinExistence type="predicted"/>
<dbReference type="InterPro" id="IPR036397">
    <property type="entry name" value="RNaseH_sf"/>
</dbReference>